<dbReference type="CDD" id="cd02440">
    <property type="entry name" value="AdoMet_MTases"/>
    <property type="match status" value="1"/>
</dbReference>
<dbReference type="PANTHER" id="PTHR43464">
    <property type="entry name" value="METHYLTRANSFERASE"/>
    <property type="match status" value="1"/>
</dbReference>
<dbReference type="GO" id="GO:0032259">
    <property type="term" value="P:methylation"/>
    <property type="evidence" value="ECO:0007669"/>
    <property type="project" value="UniProtKB-KW"/>
</dbReference>
<reference evidence="5 6" key="1">
    <citation type="submission" date="2019-11" db="EMBL/GenBank/DDBJ databases">
        <authorList>
            <person name="Jiang L.-Q."/>
        </authorList>
    </citation>
    <scope>NUCLEOTIDE SEQUENCE [LARGE SCALE GENOMIC DNA]</scope>
    <source>
        <strain evidence="5 6">YIM 132087</strain>
    </source>
</reference>
<name>A0A7K1FNC6_9ACTN</name>
<dbReference type="Pfam" id="PF13649">
    <property type="entry name" value="Methyltransf_25"/>
    <property type="match status" value="1"/>
</dbReference>
<sequence length="196" mass="21077">MIDQQRFWDEQAETFDQEPDHGLLDPAVRAAWAALLREVLPEPPARILDLGCGTGSLALLCAEAGHRVDGIDSSPRMIDRARAKARAAGLAISYETGDAADPPASAGPVNVILARHLLWALPDPSAAISRWVELLAPGGSLVVIEGLWSTGAGIPAEACRRIVLEHRRSAVVTVLDDPVLWGRVIDDERYLLVSPD</sequence>
<evidence type="ECO:0000256" key="1">
    <source>
        <dbReference type="ARBA" id="ARBA00022603"/>
    </source>
</evidence>
<dbReference type="Gene3D" id="3.40.50.150">
    <property type="entry name" value="Vaccinia Virus protein VP39"/>
    <property type="match status" value="1"/>
</dbReference>
<proteinExistence type="predicted"/>
<dbReference type="SUPFAM" id="SSF53335">
    <property type="entry name" value="S-adenosyl-L-methionine-dependent methyltransferases"/>
    <property type="match status" value="1"/>
</dbReference>
<dbReference type="PANTHER" id="PTHR43464:SF19">
    <property type="entry name" value="UBIQUINONE BIOSYNTHESIS O-METHYLTRANSFERASE, MITOCHONDRIAL"/>
    <property type="match status" value="1"/>
</dbReference>
<feature type="domain" description="Methyltransferase" evidence="4">
    <location>
        <begin position="47"/>
        <end position="139"/>
    </location>
</feature>
<accession>A0A7K1FNC6</accession>
<comment type="caution">
    <text evidence="5">The sequence shown here is derived from an EMBL/GenBank/DDBJ whole genome shotgun (WGS) entry which is preliminary data.</text>
</comment>
<evidence type="ECO:0000313" key="6">
    <source>
        <dbReference type="Proteomes" id="UP000460221"/>
    </source>
</evidence>
<evidence type="ECO:0000256" key="3">
    <source>
        <dbReference type="ARBA" id="ARBA00022691"/>
    </source>
</evidence>
<dbReference type="Proteomes" id="UP000460221">
    <property type="component" value="Unassembled WGS sequence"/>
</dbReference>
<evidence type="ECO:0000256" key="2">
    <source>
        <dbReference type="ARBA" id="ARBA00022679"/>
    </source>
</evidence>
<organism evidence="5 6">
    <name type="scientific">Nakamurella alba</name>
    <dbReference type="NCBI Taxonomy" id="2665158"/>
    <lineage>
        <taxon>Bacteria</taxon>
        <taxon>Bacillati</taxon>
        <taxon>Actinomycetota</taxon>
        <taxon>Actinomycetes</taxon>
        <taxon>Nakamurellales</taxon>
        <taxon>Nakamurellaceae</taxon>
        <taxon>Nakamurella</taxon>
    </lineage>
</organism>
<protein>
    <submittedName>
        <fullName evidence="5">Methyltransferase domain-containing protein</fullName>
    </submittedName>
</protein>
<keyword evidence="1 5" id="KW-0489">Methyltransferase</keyword>
<dbReference type="GO" id="GO:0008168">
    <property type="term" value="F:methyltransferase activity"/>
    <property type="evidence" value="ECO:0007669"/>
    <property type="project" value="UniProtKB-KW"/>
</dbReference>
<evidence type="ECO:0000259" key="4">
    <source>
        <dbReference type="Pfam" id="PF13649"/>
    </source>
</evidence>
<dbReference type="EMBL" id="WLYK01000005">
    <property type="protein sequence ID" value="MTD14733.1"/>
    <property type="molecule type" value="Genomic_DNA"/>
</dbReference>
<dbReference type="AlphaFoldDB" id="A0A7K1FNC6"/>
<dbReference type="InterPro" id="IPR041698">
    <property type="entry name" value="Methyltransf_25"/>
</dbReference>
<keyword evidence="6" id="KW-1185">Reference proteome</keyword>
<keyword evidence="3" id="KW-0949">S-adenosyl-L-methionine</keyword>
<evidence type="ECO:0000313" key="5">
    <source>
        <dbReference type="EMBL" id="MTD14733.1"/>
    </source>
</evidence>
<gene>
    <name evidence="5" type="ORF">GIS00_12355</name>
</gene>
<keyword evidence="2 5" id="KW-0808">Transferase</keyword>
<dbReference type="RefSeq" id="WP_154768765.1">
    <property type="nucleotide sequence ID" value="NZ_WLYK01000005.1"/>
</dbReference>
<dbReference type="InterPro" id="IPR029063">
    <property type="entry name" value="SAM-dependent_MTases_sf"/>
</dbReference>